<organism evidence="4 5">
    <name type="scientific">Blautia producta</name>
    <dbReference type="NCBI Taxonomy" id="33035"/>
    <lineage>
        <taxon>Bacteria</taxon>
        <taxon>Bacillati</taxon>
        <taxon>Bacillota</taxon>
        <taxon>Clostridia</taxon>
        <taxon>Lachnospirales</taxon>
        <taxon>Lachnospiraceae</taxon>
        <taxon>Blautia</taxon>
    </lineage>
</organism>
<dbReference type="KEGG" id="bpro:PMF13cell1_00319"/>
<gene>
    <name evidence="4" type="primary">rsbU</name>
    <name evidence="4" type="ORF">PMF13cell1_00319</name>
</gene>
<dbReference type="EC" id="3.1.3.3" evidence="4"/>
<evidence type="ECO:0000256" key="1">
    <source>
        <dbReference type="ARBA" id="ARBA00022801"/>
    </source>
</evidence>
<dbReference type="SMART" id="SM00331">
    <property type="entry name" value="PP2C_SIG"/>
    <property type="match status" value="1"/>
</dbReference>
<feature type="transmembrane region" description="Helical" evidence="2">
    <location>
        <begin position="12"/>
        <end position="32"/>
    </location>
</feature>
<dbReference type="InterPro" id="IPR001932">
    <property type="entry name" value="PPM-type_phosphatase-like_dom"/>
</dbReference>
<keyword evidence="2" id="KW-0472">Membrane</keyword>
<reference evidence="4 5" key="1">
    <citation type="submission" date="2019-01" db="EMBL/GenBank/DDBJ databases">
        <title>PMF-metabolizing Aryl O-demethylase.</title>
        <authorList>
            <person name="Kim M."/>
        </authorList>
    </citation>
    <scope>NUCLEOTIDE SEQUENCE [LARGE SCALE GENOMIC DNA]</scope>
    <source>
        <strain evidence="4 5">PMF1</strain>
    </source>
</reference>
<sequence>MGKYLIENLYSGGTFCLIVLFNAVVLSFTLPLKGKKDKAVYEWGFFTLLSFAIGFLSNYVVTIFAEFVNVKAETSDILMVQFLYLAATVMNVLYNSIPAAIVVLAAIRIYKAQRNTKIFVPILFMLVVAFILQLFTELTYIFFSGGDDGYFRYYPGYLMRFVIDGCWMLIAVLIYWKAGRKKLISLLEYAEEQICHIILVPALSYIAFEIVVGTLSTYGITVMAVDPATFLIALITILSMLLIYLLMYWSIFKAVVVSAGSAKVKAELDVASKIQLSALPSKFPAFPKRNEIDIYASMHPAKEVGGDFYDFFFIDKEHLAVLIADVSGKGVPAALFMMSGRAIIRNQALLGMDPGEIFMNANNQLAENNKEGMFITAFLGILNVNTGEFRYSNAGHNVPYLCSKDGNVVPFKMDPGFVLAGLKKMKFKTESAMLHKKEKLILYTDGVTEAINPKVEMYMEERLERVLKECAEKTVKETVEGISQSVHTFADGAEQADDITILVVERN</sequence>
<dbReference type="AlphaFoldDB" id="A0A4P6LSB4"/>
<name>A0A4P6LSB4_9FIRM</name>
<accession>A0A4P6LSB4</accession>
<keyword evidence="2" id="KW-0812">Transmembrane</keyword>
<feature type="transmembrane region" description="Helical" evidence="2">
    <location>
        <begin position="118"/>
        <end position="142"/>
    </location>
</feature>
<feature type="transmembrane region" description="Helical" evidence="2">
    <location>
        <begin position="197"/>
        <end position="218"/>
    </location>
</feature>
<dbReference type="Proteomes" id="UP000289794">
    <property type="component" value="Chromosome"/>
</dbReference>
<dbReference type="PROSITE" id="PS51746">
    <property type="entry name" value="PPM_2"/>
    <property type="match status" value="1"/>
</dbReference>
<proteinExistence type="predicted"/>
<dbReference type="PANTHER" id="PTHR43156">
    <property type="entry name" value="STAGE II SPORULATION PROTEIN E-RELATED"/>
    <property type="match status" value="1"/>
</dbReference>
<protein>
    <submittedName>
        <fullName evidence="4">Phosphoserine phosphatase RsbU</fullName>
        <ecNumber evidence="4">3.1.3.3</ecNumber>
    </submittedName>
</protein>
<feature type="transmembrane region" description="Helical" evidence="2">
    <location>
        <begin position="230"/>
        <end position="251"/>
    </location>
</feature>
<keyword evidence="1 4" id="KW-0378">Hydrolase</keyword>
<dbReference type="SUPFAM" id="SSF81606">
    <property type="entry name" value="PP2C-like"/>
    <property type="match status" value="1"/>
</dbReference>
<evidence type="ECO:0000313" key="4">
    <source>
        <dbReference type="EMBL" id="QBE94826.1"/>
    </source>
</evidence>
<dbReference type="InterPro" id="IPR052016">
    <property type="entry name" value="Bact_Sigma-Reg"/>
</dbReference>
<evidence type="ECO:0000313" key="5">
    <source>
        <dbReference type="Proteomes" id="UP000289794"/>
    </source>
</evidence>
<dbReference type="Gene3D" id="3.60.40.10">
    <property type="entry name" value="PPM-type phosphatase domain"/>
    <property type="match status" value="1"/>
</dbReference>
<feature type="transmembrane region" description="Helical" evidence="2">
    <location>
        <begin position="44"/>
        <end position="65"/>
    </location>
</feature>
<dbReference type="Pfam" id="PF07228">
    <property type="entry name" value="SpoIIE"/>
    <property type="match status" value="1"/>
</dbReference>
<dbReference type="EMBL" id="CP035945">
    <property type="protein sequence ID" value="QBE94826.1"/>
    <property type="molecule type" value="Genomic_DNA"/>
</dbReference>
<feature type="domain" description="PPM-type phosphatase" evidence="3">
    <location>
        <begin position="291"/>
        <end position="506"/>
    </location>
</feature>
<feature type="transmembrane region" description="Helical" evidence="2">
    <location>
        <begin position="154"/>
        <end position="176"/>
    </location>
</feature>
<evidence type="ECO:0000256" key="2">
    <source>
        <dbReference type="SAM" id="Phobius"/>
    </source>
</evidence>
<keyword evidence="2" id="KW-1133">Transmembrane helix</keyword>
<evidence type="ECO:0000259" key="3">
    <source>
        <dbReference type="PROSITE" id="PS51746"/>
    </source>
</evidence>
<dbReference type="PANTHER" id="PTHR43156:SF2">
    <property type="entry name" value="STAGE II SPORULATION PROTEIN E"/>
    <property type="match status" value="1"/>
</dbReference>
<dbReference type="GO" id="GO:0016791">
    <property type="term" value="F:phosphatase activity"/>
    <property type="evidence" value="ECO:0007669"/>
    <property type="project" value="TreeGrafter"/>
</dbReference>
<feature type="transmembrane region" description="Helical" evidence="2">
    <location>
        <begin position="77"/>
        <end position="106"/>
    </location>
</feature>
<dbReference type="InterPro" id="IPR036457">
    <property type="entry name" value="PPM-type-like_dom_sf"/>
</dbReference>
<dbReference type="RefSeq" id="WP_130179594.1">
    <property type="nucleotide sequence ID" value="NZ_CP035945.1"/>
</dbReference>